<sequence length="85" mass="9289">MAQSIKDWTGSFNLVNVPRQIVEEMHGTCGPRIGYTGRTGLRLDSPDWVLSDMLLGAEVALFESWASVLSPKLCGLEPLWAAKLG</sequence>
<reference evidence="1 2" key="1">
    <citation type="journal article" date="2023" name="Plants (Basel)">
        <title>Bridging the Gap: Combining Genomics and Transcriptomics Approaches to Understand Stylosanthes scabra, an Orphan Legume from the Brazilian Caatinga.</title>
        <authorList>
            <person name="Ferreira-Neto J.R.C."/>
            <person name="da Silva M.D."/>
            <person name="Binneck E."/>
            <person name="de Melo N.F."/>
            <person name="da Silva R.H."/>
            <person name="de Melo A.L.T.M."/>
            <person name="Pandolfi V."/>
            <person name="Bustamante F.O."/>
            <person name="Brasileiro-Vidal A.C."/>
            <person name="Benko-Iseppon A.M."/>
        </authorList>
    </citation>
    <scope>NUCLEOTIDE SEQUENCE [LARGE SCALE GENOMIC DNA]</scope>
    <source>
        <tissue evidence="1">Leaves</tissue>
    </source>
</reference>
<keyword evidence="2" id="KW-1185">Reference proteome</keyword>
<evidence type="ECO:0000313" key="1">
    <source>
        <dbReference type="EMBL" id="MED6172497.1"/>
    </source>
</evidence>
<accession>A0ABU6VHT9</accession>
<name>A0ABU6VHT9_9FABA</name>
<protein>
    <submittedName>
        <fullName evidence="1">Uncharacterized protein</fullName>
    </submittedName>
</protein>
<proteinExistence type="predicted"/>
<evidence type="ECO:0000313" key="2">
    <source>
        <dbReference type="Proteomes" id="UP001341840"/>
    </source>
</evidence>
<comment type="caution">
    <text evidence="1">The sequence shown here is derived from an EMBL/GenBank/DDBJ whole genome shotgun (WGS) entry which is preliminary data.</text>
</comment>
<gene>
    <name evidence="1" type="ORF">PIB30_050643</name>
</gene>
<dbReference type="EMBL" id="JASCZI010151385">
    <property type="protein sequence ID" value="MED6172497.1"/>
    <property type="molecule type" value="Genomic_DNA"/>
</dbReference>
<organism evidence="1 2">
    <name type="scientific">Stylosanthes scabra</name>
    <dbReference type="NCBI Taxonomy" id="79078"/>
    <lineage>
        <taxon>Eukaryota</taxon>
        <taxon>Viridiplantae</taxon>
        <taxon>Streptophyta</taxon>
        <taxon>Embryophyta</taxon>
        <taxon>Tracheophyta</taxon>
        <taxon>Spermatophyta</taxon>
        <taxon>Magnoliopsida</taxon>
        <taxon>eudicotyledons</taxon>
        <taxon>Gunneridae</taxon>
        <taxon>Pentapetalae</taxon>
        <taxon>rosids</taxon>
        <taxon>fabids</taxon>
        <taxon>Fabales</taxon>
        <taxon>Fabaceae</taxon>
        <taxon>Papilionoideae</taxon>
        <taxon>50 kb inversion clade</taxon>
        <taxon>dalbergioids sensu lato</taxon>
        <taxon>Dalbergieae</taxon>
        <taxon>Pterocarpus clade</taxon>
        <taxon>Stylosanthes</taxon>
    </lineage>
</organism>
<dbReference type="Proteomes" id="UP001341840">
    <property type="component" value="Unassembled WGS sequence"/>
</dbReference>